<gene>
    <name evidence="2" type="ORF">G4Z14_10930</name>
</gene>
<proteinExistence type="predicted"/>
<keyword evidence="1" id="KW-0472">Membrane</keyword>
<keyword evidence="3" id="KW-1185">Reference proteome</keyword>
<evidence type="ECO:0000313" key="3">
    <source>
        <dbReference type="Proteomes" id="UP000477782"/>
    </source>
</evidence>
<name>A0A6M0QUX9_9RHOB</name>
<feature type="non-terminal residue" evidence="2">
    <location>
        <position position="47"/>
    </location>
</feature>
<sequence>MTEVSTHGLGGLRYDPARRARAAEWNVALALVIMVVIFEVLNRLQGG</sequence>
<keyword evidence="1" id="KW-1133">Transmembrane helix</keyword>
<protein>
    <submittedName>
        <fullName evidence="2">ABC transporter permease</fullName>
    </submittedName>
</protein>
<dbReference type="EMBL" id="JAAIVJ010000006">
    <property type="protein sequence ID" value="NEY90811.1"/>
    <property type="molecule type" value="Genomic_DNA"/>
</dbReference>
<accession>A0A6M0QUX9</accession>
<feature type="transmembrane region" description="Helical" evidence="1">
    <location>
        <begin position="22"/>
        <end position="41"/>
    </location>
</feature>
<dbReference type="AlphaFoldDB" id="A0A6M0QUX9"/>
<dbReference type="Proteomes" id="UP000477782">
    <property type="component" value="Unassembled WGS sequence"/>
</dbReference>
<reference evidence="2 3" key="1">
    <citation type="submission" date="2020-02" db="EMBL/GenBank/DDBJ databases">
        <authorList>
            <person name="Chen W.-M."/>
        </authorList>
    </citation>
    <scope>NUCLEOTIDE SEQUENCE [LARGE SCALE GENOMIC DNA]</scope>
    <source>
        <strain evidence="2 3">KMS-5</strain>
    </source>
</reference>
<keyword evidence="1" id="KW-0812">Transmembrane</keyword>
<evidence type="ECO:0000313" key="2">
    <source>
        <dbReference type="EMBL" id="NEY90811.1"/>
    </source>
</evidence>
<comment type="caution">
    <text evidence="2">The sequence shown here is derived from an EMBL/GenBank/DDBJ whole genome shotgun (WGS) entry which is preliminary data.</text>
</comment>
<organism evidence="2 3">
    <name type="scientific">Tabrizicola oligotrophica</name>
    <dbReference type="NCBI Taxonomy" id="2710650"/>
    <lineage>
        <taxon>Bacteria</taxon>
        <taxon>Pseudomonadati</taxon>
        <taxon>Pseudomonadota</taxon>
        <taxon>Alphaproteobacteria</taxon>
        <taxon>Rhodobacterales</taxon>
        <taxon>Paracoccaceae</taxon>
        <taxon>Tabrizicola</taxon>
    </lineage>
</organism>
<evidence type="ECO:0000256" key="1">
    <source>
        <dbReference type="SAM" id="Phobius"/>
    </source>
</evidence>